<keyword evidence="4" id="KW-0460">Magnesium</keyword>
<sequence length="402" mass="46378">MPSAKTIVTTAASVAASTMVVRSVLRDLVPYELQYYLFRSIRGFLKSFSSEVTVVIEEFDGLAGNQIYKAAELYLGNKISPTKMSIFKAKNQEVTDVFEGVNFKWRQITRDIELKRMTHERRQSQVSEVRYYQLKFHKKHKDLVFNSYFPFILNEGYKVQEARKTLKLYTLQSDHFRGYPSREDSWLSVNLHHPSAFDTLAMDSDLKKTIMEDLDRFVKRKDYYGRVEKAWKRGLVAVMANYLNFSIYDLELTNISHNSQLRKVLLATENKSILVVEDIDCSLESKDEQADNNTSAPFGKRLSPRQSQVNANRSCGDARIIVFTTNHKEKLDPALLRLGRMDMHIHIMTDHPLFPEIEELIKSALVTPAEVGEQLLKNDDPDIALQGLLGFLHTKRRENSQI</sequence>
<evidence type="ECO:0000259" key="7">
    <source>
        <dbReference type="Pfam" id="PF00004"/>
    </source>
</evidence>
<reference evidence="10 11" key="1">
    <citation type="submission" date="2024-11" db="EMBL/GenBank/DDBJ databases">
        <title>Chromosome-level genome assembly of Eucalyptus globulus Labill. provides insights into its genome evolution.</title>
        <authorList>
            <person name="Li X."/>
        </authorList>
    </citation>
    <scope>NUCLEOTIDE SEQUENCE [LARGE SCALE GENOMIC DNA]</scope>
    <source>
        <strain evidence="10">CL2024</strain>
        <tissue evidence="10">Fresh tender leaves</tissue>
    </source>
</reference>
<feature type="domain" description="ATPase AAA-type core" evidence="7">
    <location>
        <begin position="235"/>
        <end position="347"/>
    </location>
</feature>
<keyword evidence="3 5" id="KW-0067">ATP-binding</keyword>
<evidence type="ECO:0000256" key="4">
    <source>
        <dbReference type="ARBA" id="ARBA00022842"/>
    </source>
</evidence>
<dbReference type="Gene3D" id="3.40.50.300">
    <property type="entry name" value="P-loop containing nucleotide triphosphate hydrolases"/>
    <property type="match status" value="1"/>
</dbReference>
<keyword evidence="5" id="KW-0547">Nucleotide-binding</keyword>
<dbReference type="AlphaFoldDB" id="A0ABD3J4Q6"/>
<evidence type="ECO:0000256" key="6">
    <source>
        <dbReference type="SAM" id="MobiDB-lite"/>
    </source>
</evidence>
<dbReference type="InterPro" id="IPR027417">
    <property type="entry name" value="P-loop_NTPase"/>
</dbReference>
<feature type="region of interest" description="Disordered" evidence="6">
    <location>
        <begin position="286"/>
        <end position="307"/>
    </location>
</feature>
<feature type="domain" description="AAA+ ATPase At3g28540-like C-terminal" evidence="9">
    <location>
        <begin position="348"/>
        <end position="399"/>
    </location>
</feature>
<dbReference type="GO" id="GO:0005524">
    <property type="term" value="F:ATP binding"/>
    <property type="evidence" value="ECO:0007669"/>
    <property type="project" value="UniProtKB-KW"/>
</dbReference>
<evidence type="ECO:0000256" key="2">
    <source>
        <dbReference type="ARBA" id="ARBA00022801"/>
    </source>
</evidence>
<organism evidence="10 11">
    <name type="scientific">Eucalyptus globulus</name>
    <name type="common">Tasmanian blue gum</name>
    <dbReference type="NCBI Taxonomy" id="34317"/>
    <lineage>
        <taxon>Eukaryota</taxon>
        <taxon>Viridiplantae</taxon>
        <taxon>Streptophyta</taxon>
        <taxon>Embryophyta</taxon>
        <taxon>Tracheophyta</taxon>
        <taxon>Spermatophyta</taxon>
        <taxon>Magnoliopsida</taxon>
        <taxon>eudicotyledons</taxon>
        <taxon>Gunneridae</taxon>
        <taxon>Pentapetalae</taxon>
        <taxon>rosids</taxon>
        <taxon>malvids</taxon>
        <taxon>Myrtales</taxon>
        <taxon>Myrtaceae</taxon>
        <taxon>Myrtoideae</taxon>
        <taxon>Eucalypteae</taxon>
        <taxon>Eucalyptus</taxon>
    </lineage>
</organism>
<evidence type="ECO:0000256" key="5">
    <source>
        <dbReference type="RuleBase" id="RU003651"/>
    </source>
</evidence>
<proteinExistence type="inferred from homology"/>
<comment type="caution">
    <text evidence="10">The sequence shown here is derived from an EMBL/GenBank/DDBJ whole genome shotgun (WGS) entry which is preliminary data.</text>
</comment>
<dbReference type="PROSITE" id="PS00674">
    <property type="entry name" value="AAA"/>
    <property type="match status" value="1"/>
</dbReference>
<protein>
    <submittedName>
        <fullName evidence="10">Uncharacterized protein</fullName>
    </submittedName>
</protein>
<dbReference type="Gene3D" id="6.10.280.40">
    <property type="match status" value="1"/>
</dbReference>
<evidence type="ECO:0000259" key="9">
    <source>
        <dbReference type="Pfam" id="PF25568"/>
    </source>
</evidence>
<dbReference type="PANTHER" id="PTHR23070">
    <property type="entry name" value="BCS1 AAA-TYPE ATPASE"/>
    <property type="match status" value="1"/>
</dbReference>
<feature type="domain" description="AAA-type ATPase N-terminal" evidence="8">
    <location>
        <begin position="29"/>
        <end position="106"/>
    </location>
</feature>
<evidence type="ECO:0000256" key="3">
    <source>
        <dbReference type="ARBA" id="ARBA00022840"/>
    </source>
</evidence>
<dbReference type="Proteomes" id="UP001634007">
    <property type="component" value="Unassembled WGS sequence"/>
</dbReference>
<evidence type="ECO:0000313" key="11">
    <source>
        <dbReference type="Proteomes" id="UP001634007"/>
    </source>
</evidence>
<comment type="similarity">
    <text evidence="5">Belongs to the AAA ATPase family.</text>
</comment>
<dbReference type="Pfam" id="PF00004">
    <property type="entry name" value="AAA"/>
    <property type="match status" value="1"/>
</dbReference>
<dbReference type="InterPro" id="IPR003959">
    <property type="entry name" value="ATPase_AAA_core"/>
</dbReference>
<dbReference type="Pfam" id="PF25568">
    <property type="entry name" value="AAA_lid_At3g28540"/>
    <property type="match status" value="1"/>
</dbReference>
<comment type="cofactor">
    <cofactor evidence="1">
        <name>Mg(2+)</name>
        <dbReference type="ChEBI" id="CHEBI:18420"/>
    </cofactor>
</comment>
<dbReference type="InterPro" id="IPR025753">
    <property type="entry name" value="AAA_N_dom"/>
</dbReference>
<evidence type="ECO:0000259" key="8">
    <source>
        <dbReference type="Pfam" id="PF14363"/>
    </source>
</evidence>
<evidence type="ECO:0000256" key="1">
    <source>
        <dbReference type="ARBA" id="ARBA00001946"/>
    </source>
</evidence>
<dbReference type="InterPro" id="IPR058017">
    <property type="entry name" value="At3g28540-like_C"/>
</dbReference>
<keyword evidence="2" id="KW-0378">Hydrolase</keyword>
<name>A0ABD3J4Q6_EUCGL</name>
<dbReference type="EMBL" id="JBJKBG010000009">
    <property type="protein sequence ID" value="KAL3722552.1"/>
    <property type="molecule type" value="Genomic_DNA"/>
</dbReference>
<dbReference type="InterPro" id="IPR050747">
    <property type="entry name" value="Mitochondrial_chaperone_BCS1"/>
</dbReference>
<dbReference type="GO" id="GO:0016787">
    <property type="term" value="F:hydrolase activity"/>
    <property type="evidence" value="ECO:0007669"/>
    <property type="project" value="UniProtKB-KW"/>
</dbReference>
<dbReference type="Pfam" id="PF14363">
    <property type="entry name" value="AAA_assoc"/>
    <property type="match status" value="1"/>
</dbReference>
<evidence type="ECO:0000313" key="10">
    <source>
        <dbReference type="EMBL" id="KAL3722552.1"/>
    </source>
</evidence>
<dbReference type="InterPro" id="IPR003960">
    <property type="entry name" value="ATPase_AAA_CS"/>
</dbReference>
<dbReference type="SUPFAM" id="SSF52540">
    <property type="entry name" value="P-loop containing nucleoside triphosphate hydrolases"/>
    <property type="match status" value="1"/>
</dbReference>
<gene>
    <name evidence="10" type="ORF">ACJRO7_034859</name>
</gene>
<keyword evidence="11" id="KW-1185">Reference proteome</keyword>
<accession>A0ABD3J4Q6</accession>